<comment type="caution">
    <text evidence="6">Lacks conserved residue(s) required for the propagation of feature annotation.</text>
</comment>
<feature type="domain" description="EGF-like" evidence="7">
    <location>
        <begin position="622"/>
        <end position="659"/>
    </location>
</feature>
<feature type="disulfide bond" evidence="6">
    <location>
        <begin position="966"/>
        <end position="992"/>
    </location>
</feature>
<accession>A0A6P8IDM6</accession>
<dbReference type="SUPFAM" id="SSF57196">
    <property type="entry name" value="EGF/Laminin"/>
    <property type="match status" value="5"/>
</dbReference>
<dbReference type="PROSITE" id="PS51092">
    <property type="entry name" value="FN2_2"/>
    <property type="match status" value="1"/>
</dbReference>
<feature type="domain" description="EGF-like" evidence="7">
    <location>
        <begin position="367"/>
        <end position="404"/>
    </location>
</feature>
<feature type="domain" description="Fibrinogen C-terminal" evidence="9">
    <location>
        <begin position="734"/>
        <end position="953"/>
    </location>
</feature>
<dbReference type="InterPro" id="IPR036943">
    <property type="entry name" value="FN_type2_sf"/>
</dbReference>
<organism evidence="10 11">
    <name type="scientific">Actinia tenebrosa</name>
    <name type="common">Australian red waratah sea anemone</name>
    <dbReference type="NCBI Taxonomy" id="6105"/>
    <lineage>
        <taxon>Eukaryota</taxon>
        <taxon>Metazoa</taxon>
        <taxon>Cnidaria</taxon>
        <taxon>Anthozoa</taxon>
        <taxon>Hexacorallia</taxon>
        <taxon>Actiniaria</taxon>
        <taxon>Actiniidae</taxon>
        <taxon>Actinia</taxon>
    </lineage>
</organism>
<proteinExistence type="inferred from homology"/>
<feature type="domain" description="EGF-like" evidence="7">
    <location>
        <begin position="661"/>
        <end position="698"/>
    </location>
</feature>
<feature type="disulfide bond" evidence="5">
    <location>
        <begin position="688"/>
        <end position="697"/>
    </location>
</feature>
<dbReference type="PROSITE" id="PS01186">
    <property type="entry name" value="EGF_2"/>
    <property type="match status" value="3"/>
</dbReference>
<dbReference type="InParanoid" id="A0A6P8IDM6"/>
<sequence>MDLNIFVFFGIFLYDNFSTEGKKVTPDGVVHEAFKADAFRRITTHLIETHIVNKLGSCAFRCSKHLECVSFNFGNRMNGKHGCQLLRTDKYNSGSSYVTDTDFHYFYPVNKCMGSSPCLYNGTCYPDYDNDDYNCVCTNLTTGKNCEIHKSCLSVYSLGARVSGVYLIDPDGQGSFPVYCDMTTDGGVWNVFQKRFDGSLDFYRGWQDYKNGFGDLTGEFWLGLEKIHRLVKTNSFTLRVELEDWNGSKGHAVYSSFKVAGESDSYRLDVSGFGGTAGDALLEGNALEIHTSMPFTTHDRDNDENTAGNCAVDSHGAWWYKNCYSSNLNGKYTGNAVDVQGMVWKTLTNERRGLKKVEMKIRPSDFVGSPCSSSPCKNRGTCTVTTPTTFQCTCSLGVTGSLCDIVKRDCLALYSAGYTSDGVYTIKPDSQSPFRVYCDMTSNNDGWTVIQRRTDGSTDFFLGWQDYKTGFGNPNGEYWLGNEKIHRLTSLGQNTLRVELEAWDGSKYFANYSSFLVAKESESYRLNVSGYQGTAGDSLSDGANQNVVSNGMKFSTRDMDNDLAASSCANTNVAGWWFRNCSASNLNGRYLGDNVDTKGVTWYSLSLEYRSLKKAQMKIKLVVTPCTSEPCLNGAACTVTSSSNFSCTCTPGFMGSLCDQVITPCTSMPCFNGATCVVTSPSNFSCNCKPGFTGSRCDEVVTPCTSMPCKNGATCSVTSSSTFSCNCVFGFTGSQCEKAFRDCSVFHKANPSLPNGVYTIQPGSQKSFNVSCDMTTDGGGWTVFQKRLDGSVSFERGWADYKTGFGDLNGEFWLGNDYLHRLTKSTFLTLRIRVYDWAGNMVHAEYSVVTVGNENSKYLLTLKGLYKGDDGNAMSAHNNALFSTSDSDNDDSAGNCATEHKGGFWYKSCIENGASPNGAYLGNVVNQQGVVWKSWKNTFENMKTIQMMLRTPNYDGAIKDKNGKACFIPYNFKGVDYYACTNEGSFWGTPWCSYQYDYIDNSLHWGYCN</sequence>
<name>A0A6P8IDM6_ACTTE</name>
<dbReference type="PROSITE" id="PS51406">
    <property type="entry name" value="FIBRINOGEN_C_2"/>
    <property type="match status" value="3"/>
</dbReference>
<evidence type="ECO:0000256" key="6">
    <source>
        <dbReference type="PROSITE-ProRule" id="PRU00479"/>
    </source>
</evidence>
<evidence type="ECO:0000313" key="10">
    <source>
        <dbReference type="Proteomes" id="UP000515163"/>
    </source>
</evidence>
<evidence type="ECO:0000256" key="4">
    <source>
        <dbReference type="ARBA" id="ARBA00023157"/>
    </source>
</evidence>
<feature type="domain" description="Fibrinogen C-terminal" evidence="9">
    <location>
        <begin position="401"/>
        <end position="623"/>
    </location>
</feature>
<protein>
    <submittedName>
        <fullName evidence="11">Uncharacterized protein LOC116299106</fullName>
    </submittedName>
</protein>
<dbReference type="PROSITE" id="PS50026">
    <property type="entry name" value="EGF_3"/>
    <property type="match status" value="5"/>
</dbReference>
<feature type="domain" description="EGF-like" evidence="7">
    <location>
        <begin position="700"/>
        <end position="737"/>
    </location>
</feature>
<dbReference type="Pfam" id="PF00147">
    <property type="entry name" value="Fibrinogen_C"/>
    <property type="match status" value="3"/>
</dbReference>
<dbReference type="NCBIfam" id="NF040941">
    <property type="entry name" value="GGGWT_bact"/>
    <property type="match status" value="3"/>
</dbReference>
<dbReference type="InterPro" id="IPR036056">
    <property type="entry name" value="Fibrinogen-like_C"/>
</dbReference>
<feature type="disulfide bond" evidence="5">
    <location>
        <begin position="394"/>
        <end position="403"/>
    </location>
</feature>
<dbReference type="Pfam" id="PF00008">
    <property type="entry name" value="EGF"/>
    <property type="match status" value="4"/>
</dbReference>
<feature type="disulfide bond" evidence="5">
    <location>
        <begin position="727"/>
        <end position="736"/>
    </location>
</feature>
<evidence type="ECO:0000256" key="1">
    <source>
        <dbReference type="ARBA" id="ARBA00006373"/>
    </source>
</evidence>
<feature type="disulfide bond" evidence="5">
    <location>
        <begin position="649"/>
        <end position="658"/>
    </location>
</feature>
<dbReference type="InterPro" id="IPR013806">
    <property type="entry name" value="Kringle-like"/>
</dbReference>
<evidence type="ECO:0000259" key="9">
    <source>
        <dbReference type="PROSITE" id="PS51406"/>
    </source>
</evidence>
<evidence type="ECO:0000259" key="8">
    <source>
        <dbReference type="PROSITE" id="PS51092"/>
    </source>
</evidence>
<dbReference type="SUPFAM" id="SSF56496">
    <property type="entry name" value="Fibrinogen C-terminal domain-like"/>
    <property type="match status" value="3"/>
</dbReference>
<dbReference type="GO" id="GO:0005615">
    <property type="term" value="C:extracellular space"/>
    <property type="evidence" value="ECO:0007669"/>
    <property type="project" value="TreeGrafter"/>
</dbReference>
<dbReference type="InterPro" id="IPR050373">
    <property type="entry name" value="Fibrinogen_C-term_domain"/>
</dbReference>
<dbReference type="InterPro" id="IPR002181">
    <property type="entry name" value="Fibrinogen_a/b/g_C_dom"/>
</dbReference>
<dbReference type="CDD" id="cd00087">
    <property type="entry name" value="FReD"/>
    <property type="match status" value="3"/>
</dbReference>
<keyword evidence="3" id="KW-0677">Repeat</keyword>
<dbReference type="SMART" id="SM00059">
    <property type="entry name" value="FN2"/>
    <property type="match status" value="1"/>
</dbReference>
<dbReference type="PROSITE" id="PS00514">
    <property type="entry name" value="FIBRINOGEN_C_1"/>
    <property type="match status" value="2"/>
</dbReference>
<feature type="domain" description="Fibronectin type-II" evidence="8">
    <location>
        <begin position="961"/>
        <end position="1009"/>
    </location>
</feature>
<dbReference type="Gene3D" id="2.10.10.10">
    <property type="entry name" value="Fibronectin, type II, collagen-binding"/>
    <property type="match status" value="1"/>
</dbReference>
<reference evidence="11" key="1">
    <citation type="submission" date="2025-08" db="UniProtKB">
        <authorList>
            <consortium name="RefSeq"/>
        </authorList>
    </citation>
    <scope>IDENTIFICATION</scope>
    <source>
        <tissue evidence="11">Tentacle</tissue>
    </source>
</reference>
<feature type="disulfide bond" evidence="5">
    <location>
        <begin position="118"/>
        <end position="135"/>
    </location>
</feature>
<evidence type="ECO:0000256" key="3">
    <source>
        <dbReference type="ARBA" id="ARBA00022737"/>
    </source>
</evidence>
<gene>
    <name evidence="11" type="primary">LOC116299106</name>
</gene>
<evidence type="ECO:0000259" key="7">
    <source>
        <dbReference type="PROSITE" id="PS50026"/>
    </source>
</evidence>
<dbReference type="Gene3D" id="2.10.25.10">
    <property type="entry name" value="Laminin"/>
    <property type="match status" value="5"/>
</dbReference>
<keyword evidence="2 5" id="KW-0245">EGF-like domain</keyword>
<feature type="domain" description="EGF-like" evidence="7">
    <location>
        <begin position="108"/>
        <end position="147"/>
    </location>
</feature>
<dbReference type="Pfam" id="PF00040">
    <property type="entry name" value="fn2"/>
    <property type="match status" value="1"/>
</dbReference>
<dbReference type="Gene3D" id="3.90.215.10">
    <property type="entry name" value="Gamma Fibrinogen, chain A, domain 1"/>
    <property type="match status" value="3"/>
</dbReference>
<dbReference type="RefSeq" id="XP_031563600.1">
    <property type="nucleotide sequence ID" value="XM_031707740.1"/>
</dbReference>
<dbReference type="CDD" id="cd00054">
    <property type="entry name" value="EGF_CA"/>
    <property type="match status" value="3"/>
</dbReference>
<evidence type="ECO:0000313" key="11">
    <source>
        <dbReference type="RefSeq" id="XP_031563600.1"/>
    </source>
</evidence>
<dbReference type="PROSITE" id="PS00022">
    <property type="entry name" value="EGF_1"/>
    <property type="match status" value="5"/>
</dbReference>
<keyword evidence="10" id="KW-1185">Reference proteome</keyword>
<comment type="similarity">
    <text evidence="1">Belongs to the EGF domain peptide family.</text>
</comment>
<evidence type="ECO:0000256" key="5">
    <source>
        <dbReference type="PROSITE-ProRule" id="PRU00076"/>
    </source>
</evidence>
<dbReference type="SUPFAM" id="SSF57440">
    <property type="entry name" value="Kringle-like"/>
    <property type="match status" value="1"/>
</dbReference>
<dbReference type="SMART" id="SM00181">
    <property type="entry name" value="EGF"/>
    <property type="match status" value="5"/>
</dbReference>
<dbReference type="PANTHER" id="PTHR19143">
    <property type="entry name" value="FIBRINOGEN/TENASCIN/ANGIOPOEITIN"/>
    <property type="match status" value="1"/>
</dbReference>
<keyword evidence="4 6" id="KW-1015">Disulfide bond</keyword>
<dbReference type="FunFam" id="3.90.215.10:FF:000001">
    <property type="entry name" value="Tenascin isoform 1"/>
    <property type="match status" value="2"/>
</dbReference>
<dbReference type="InterPro" id="IPR000742">
    <property type="entry name" value="EGF"/>
</dbReference>
<dbReference type="InterPro" id="IPR000562">
    <property type="entry name" value="FN_type2_dom"/>
</dbReference>
<dbReference type="InterPro" id="IPR020837">
    <property type="entry name" value="Fibrinogen_CS"/>
</dbReference>
<dbReference type="FunFam" id="2.10.25.10:FF:000095">
    <property type="entry name" value="Notch, isoform B"/>
    <property type="match status" value="3"/>
</dbReference>
<dbReference type="AlphaFoldDB" id="A0A6P8IDM6"/>
<dbReference type="InterPro" id="IPR014716">
    <property type="entry name" value="Fibrinogen_a/b/g_C_1"/>
</dbReference>
<feature type="disulfide bond" evidence="5">
    <location>
        <begin position="137"/>
        <end position="146"/>
    </location>
</feature>
<feature type="domain" description="Fibrinogen C-terminal" evidence="9">
    <location>
        <begin position="143"/>
        <end position="365"/>
    </location>
</feature>
<dbReference type="Proteomes" id="UP000515163">
    <property type="component" value="Unplaced"/>
</dbReference>
<evidence type="ECO:0000256" key="2">
    <source>
        <dbReference type="ARBA" id="ARBA00022536"/>
    </source>
</evidence>
<dbReference type="KEGG" id="aten:116299106"/>
<dbReference type="GeneID" id="116299106"/>
<dbReference type="PANTHER" id="PTHR19143:SF459">
    <property type="entry name" value="FIBRINOGEN C-TERMINAL DOMAIN-CONTAINING PROTEIN"/>
    <property type="match status" value="1"/>
</dbReference>
<dbReference type="SMART" id="SM00186">
    <property type="entry name" value="FBG"/>
    <property type="match status" value="3"/>
</dbReference>
<dbReference type="OrthoDB" id="6145874at2759"/>